<evidence type="ECO:0000313" key="17">
    <source>
        <dbReference type="Proteomes" id="UP000234525"/>
    </source>
</evidence>
<dbReference type="Proteomes" id="UP000217720">
    <property type="component" value="Unassembled WGS sequence"/>
</dbReference>
<evidence type="ECO:0000313" key="14">
    <source>
        <dbReference type="Proteomes" id="UP000234289"/>
    </source>
</evidence>
<evidence type="ECO:0000256" key="1">
    <source>
        <dbReference type="SAM" id="MobiDB-lite"/>
    </source>
</evidence>
<organism evidence="2 11">
    <name type="scientific">Brevibacterium aurantiacum</name>
    <dbReference type="NCBI Taxonomy" id="273384"/>
    <lineage>
        <taxon>Bacteria</taxon>
        <taxon>Bacillati</taxon>
        <taxon>Actinomycetota</taxon>
        <taxon>Actinomycetes</taxon>
        <taxon>Micrococcales</taxon>
        <taxon>Brevibacteriaceae</taxon>
        <taxon>Brevibacterium</taxon>
    </lineage>
</organism>
<sequence length="396" mass="42523">MHLPDISPRHRSLVRAIAVAGTSALALVRSRDFAPEHDRAARLGNAVANAGLTWIVGTKAFAGPLDGEFDLGAVWGPGEEDEGQAVRYSTVDPREQAEKAQSFRNLTTAFASGAFSWALWHPTQNFADTIDAKFPTGFGRGLGAAASGTFVAACAALLDKFEEHDQIEDLEYAPVEIELPEHIRGAVNQLLAQPHPVSAEAADTARAQFKSARFFVWVTYSRTQHPGDEPITLDARQLAELLRDEDVSNIDVYPEASSALIVPAQQTYPVVGTQDADASARLELTLDIVDGRLSSLNLFGTDADSPPRTSAELSTAAKSGTLHPLGLGGDGVGYSSSFEVEDEEFDDGPLTLAQWPEPNQLTFVADRTNCHHEHQQQAPGAEAGITGTHHGCTEYE</sequence>
<reference evidence="11" key="2">
    <citation type="submission" date="2016-09" db="EMBL/GenBank/DDBJ databases">
        <title>Complete Genome Sequence of Brevibacterium linens SMQ-1335.</title>
        <authorList>
            <person name="de Melo A.G."/>
            <person name="Labrie S.J."/>
            <person name="Dumaresq J."/>
            <person name="Roberts R.J."/>
            <person name="Tremblay D.M."/>
            <person name="Moineau S."/>
        </authorList>
    </citation>
    <scope>NUCLEOTIDE SEQUENCE [LARGE SCALE GENOMIC DNA]</scope>
    <source>
        <strain evidence="11">SMQ-1335</strain>
    </source>
</reference>
<evidence type="ECO:0000313" key="2">
    <source>
        <dbReference type="EMBL" id="AOP52696.1"/>
    </source>
</evidence>
<reference evidence="3 18" key="6">
    <citation type="submission" date="2017-12" db="EMBL/GenBank/DDBJ databases">
        <authorList>
            <person name="Levesque S."/>
        </authorList>
    </citation>
    <scope>NUCLEOTIDE SEQUENCE [LARGE SCALE GENOMIC DNA]</scope>
    <source>
        <strain evidence="3 18">SMQ-1417</strain>
    </source>
</reference>
<dbReference type="EMBL" id="CP017150">
    <property type="protein sequence ID" value="AOP52696.1"/>
    <property type="molecule type" value="Genomic_DNA"/>
</dbReference>
<feature type="region of interest" description="Disordered" evidence="1">
    <location>
        <begin position="371"/>
        <end position="396"/>
    </location>
</feature>
<reference evidence="15 16" key="4">
    <citation type="submission" date="2017-03" db="EMBL/GenBank/DDBJ databases">
        <authorList>
            <person name="Afonso C.L."/>
            <person name="Miller P.J."/>
            <person name="Scott M.A."/>
            <person name="Spackman E."/>
            <person name="Goraichik I."/>
            <person name="Dimitrov K.M."/>
            <person name="Suarez D.L."/>
            <person name="Swayne D.E."/>
        </authorList>
    </citation>
    <scope>NUCLEOTIDE SEQUENCE [LARGE SCALE GENOMIC DNA]</scope>
    <source>
        <strain evidence="6">6</strain>
        <strain evidence="16">6(3)</strain>
        <strain evidence="9">8</strain>
        <strain evidence="15">8(6)</strain>
        <strain evidence="8">ATCC 9175</strain>
        <strain evidence="7">CNRZ 920</strain>
    </source>
</reference>
<evidence type="ECO:0000313" key="9">
    <source>
        <dbReference type="EMBL" id="SMX99377.1"/>
    </source>
</evidence>
<reference evidence="3 18" key="8">
    <citation type="submission" date="2019-01" db="EMBL/GenBank/DDBJ databases">
        <title>Comparative genomic analysis of Brevibacterium aurantiacum sheds light on its evolution and its adaptation to smear-ripened cheeses.</title>
        <authorList>
            <person name="Moineau S."/>
        </authorList>
    </citation>
    <scope>NUCLEOTIDE SEQUENCE [LARGE SCALE GENOMIC DNA]</scope>
    <source>
        <strain evidence="3 18">SMQ-1417</strain>
    </source>
</reference>
<dbReference type="EMBL" id="FXZB01000017">
    <property type="protein sequence ID" value="SMX88256.1"/>
    <property type="molecule type" value="Genomic_DNA"/>
</dbReference>
<evidence type="ECO:0000313" key="8">
    <source>
        <dbReference type="EMBL" id="SMX88256.1"/>
    </source>
</evidence>
<evidence type="ECO:0000313" key="11">
    <source>
        <dbReference type="Proteomes" id="UP000094793"/>
    </source>
</evidence>
<evidence type="ECO:0000313" key="5">
    <source>
        <dbReference type="EMBL" id="PCC50558.1"/>
    </source>
</evidence>
<dbReference type="RefSeq" id="WP_069599670.1">
    <property type="nucleotide sequence ID" value="NZ_BJME01000003.1"/>
</dbReference>
<dbReference type="Proteomes" id="UP000234300">
    <property type="component" value="Unassembled WGS sequence"/>
</dbReference>
<dbReference type="EMBL" id="NRGO01000007">
    <property type="protein sequence ID" value="PCC50558.1"/>
    <property type="molecule type" value="Genomic_DNA"/>
</dbReference>
<dbReference type="EMBL" id="CP025330">
    <property type="protein sequence ID" value="AZT92587.1"/>
    <property type="molecule type" value="Genomic_DNA"/>
</dbReference>
<dbReference type="Proteomes" id="UP000234327">
    <property type="component" value="Unassembled WGS sequence"/>
</dbReference>
<dbReference type="Proteomes" id="UP000234289">
    <property type="component" value="Unassembled WGS sequence"/>
</dbReference>
<evidence type="ECO:0000313" key="16">
    <source>
        <dbReference type="Proteomes" id="UP000234327"/>
    </source>
</evidence>
<reference evidence="12 13" key="3">
    <citation type="journal article" date="2017" name="Elife">
        <title>Extensive horizontal gene transfer in cheese-associated bacteria.</title>
        <authorList>
            <person name="Bonham K.S."/>
            <person name="Wolfe B.E."/>
            <person name="Dutton R.J."/>
        </authorList>
    </citation>
    <scope>NUCLEOTIDE SEQUENCE [LARGE SCALE GENOMIC DNA]</scope>
    <source>
        <strain evidence="5 12">900_6</strain>
        <strain evidence="4 13">JB5</strain>
    </source>
</reference>
<name>A0A1D7W0Z9_BREAU</name>
<evidence type="ECO:0000313" key="7">
    <source>
        <dbReference type="EMBL" id="SMX88008.1"/>
    </source>
</evidence>
<protein>
    <submittedName>
        <fullName evidence="2">Uncharacterized protein</fullName>
    </submittedName>
</protein>
<evidence type="ECO:0000313" key="6">
    <source>
        <dbReference type="EMBL" id="SMX75662.1"/>
    </source>
</evidence>
<evidence type="ECO:0000313" key="13">
    <source>
        <dbReference type="Proteomes" id="UP000218377"/>
    </source>
</evidence>
<dbReference type="EMBL" id="FXYZ01000004">
    <property type="protein sequence ID" value="SMX75662.1"/>
    <property type="molecule type" value="Genomic_DNA"/>
</dbReference>
<evidence type="ECO:0000313" key="19">
    <source>
        <dbReference type="Proteomes" id="UP000297736"/>
    </source>
</evidence>
<evidence type="ECO:0000313" key="12">
    <source>
        <dbReference type="Proteomes" id="UP000217720"/>
    </source>
</evidence>
<dbReference type="Proteomes" id="UP000234525">
    <property type="component" value="Unassembled WGS sequence"/>
</dbReference>
<dbReference type="eggNOG" id="ENOG5031X9G">
    <property type="taxonomic scope" value="Bacteria"/>
</dbReference>
<dbReference type="EMBL" id="FXZG01000012">
    <property type="protein sequence ID" value="SMX88008.1"/>
    <property type="molecule type" value="Genomic_DNA"/>
</dbReference>
<dbReference type="AlphaFoldDB" id="A0A1D7W0Z9"/>
<keyword evidence="17" id="KW-1185">Reference proteome</keyword>
<dbReference type="Proteomes" id="UP000283000">
    <property type="component" value="Chromosome"/>
</dbReference>
<accession>A0A2A3X4G7</accession>
<evidence type="ECO:0000313" key="18">
    <source>
        <dbReference type="Proteomes" id="UP000283000"/>
    </source>
</evidence>
<dbReference type="EMBL" id="NRGX01000001">
    <property type="protein sequence ID" value="PCC19084.1"/>
    <property type="molecule type" value="Genomic_DNA"/>
</dbReference>
<reference evidence="10 19" key="7">
    <citation type="submission" date="2018-10" db="EMBL/GenBank/DDBJ databases">
        <title>Brevibacterium genomes from Austrain hard cheese rinds.</title>
        <authorList>
            <person name="Anast J.M."/>
            <person name="Dzieciol M."/>
            <person name="Schultz D.L."/>
            <person name="Mann E."/>
            <person name="Wagner M."/>
            <person name="Schmitz-Esser S."/>
        </authorList>
    </citation>
    <scope>NUCLEOTIDE SEQUENCE [LARGE SCALE GENOMIC DNA]</scope>
    <source>
        <strain evidence="10 19">L261</strain>
    </source>
</reference>
<evidence type="ECO:0000313" key="3">
    <source>
        <dbReference type="EMBL" id="AZT92587.1"/>
    </source>
</evidence>
<evidence type="ECO:0000313" key="15">
    <source>
        <dbReference type="Proteomes" id="UP000234300"/>
    </source>
</evidence>
<dbReference type="Proteomes" id="UP000218377">
    <property type="component" value="Unassembled WGS sequence"/>
</dbReference>
<dbReference type="EMBL" id="FXZI01000011">
    <property type="protein sequence ID" value="SMX99377.1"/>
    <property type="molecule type" value="Genomic_DNA"/>
</dbReference>
<reference evidence="14 17" key="5">
    <citation type="submission" date="2017-03" db="EMBL/GenBank/DDBJ databases">
        <authorList>
            <person name="Monnet C."/>
        </authorList>
    </citation>
    <scope>NUCLEOTIDE SEQUENCE [LARGE SCALE GENOMIC DNA]</scope>
    <source>
        <strain evidence="17">ATCC 9175</strain>
        <strain evidence="14">CNRZ 920</strain>
    </source>
</reference>
<accession>A0A2H1IL17</accession>
<dbReference type="Proteomes" id="UP000094793">
    <property type="component" value="Chromosome"/>
</dbReference>
<reference evidence="2" key="1">
    <citation type="submission" date="2016-09" db="EMBL/GenBank/DDBJ databases">
        <title>Complete Genome Sequence of Brevibacterium aurantiacum SMQ-1335.</title>
        <authorList>
            <person name="de Melo A.G."/>
            <person name="Labrie S.J."/>
            <person name="Dumaresq J."/>
            <person name="Roberts R.J."/>
            <person name="Tremblay D.M."/>
            <person name="Moineau S."/>
        </authorList>
    </citation>
    <scope>NUCLEOTIDE SEQUENCE</scope>
    <source>
        <strain evidence="2">SMQ-1335</strain>
    </source>
</reference>
<dbReference type="OrthoDB" id="4800238at2"/>
<dbReference type="PATRIC" id="fig|1703.10.peg.1011"/>
<dbReference type="EMBL" id="RHFF01000002">
    <property type="protein sequence ID" value="TGD40277.1"/>
    <property type="molecule type" value="Genomic_DNA"/>
</dbReference>
<accession>A0A1D7W0Z9</accession>
<dbReference type="KEGG" id="blin:BLSMQ_0984"/>
<evidence type="ECO:0000313" key="4">
    <source>
        <dbReference type="EMBL" id="PCC19084.1"/>
    </source>
</evidence>
<dbReference type="Proteomes" id="UP000297736">
    <property type="component" value="Unassembled WGS sequence"/>
</dbReference>
<gene>
    <name evidence="8" type="ORF">BAUR9175_02567</name>
    <name evidence="7" type="ORF">BAUR920_02232</name>
    <name evidence="6" type="ORF">BAURA63_01319</name>
    <name evidence="9" type="ORF">BAURA86_02840</name>
    <name evidence="2" type="ORF">BLSMQ_0984</name>
    <name evidence="5" type="ORF">CIK62_06495</name>
    <name evidence="4" type="ORF">CIK79_12735</name>
    <name evidence="3" type="ORF">CXR23_05030</name>
    <name evidence="10" type="ORF">EB834_03525</name>
</gene>
<proteinExistence type="predicted"/>
<evidence type="ECO:0000313" key="10">
    <source>
        <dbReference type="EMBL" id="TGD40277.1"/>
    </source>
</evidence>